<evidence type="ECO:0000313" key="2">
    <source>
        <dbReference type="Proteomes" id="UP000828941"/>
    </source>
</evidence>
<name>A0ACB9NAF2_BAUVA</name>
<accession>A0ACB9NAF2</accession>
<dbReference type="Proteomes" id="UP000828941">
    <property type="component" value="Chromosome 7"/>
</dbReference>
<keyword evidence="2" id="KW-1185">Reference proteome</keyword>
<proteinExistence type="predicted"/>
<organism evidence="1 2">
    <name type="scientific">Bauhinia variegata</name>
    <name type="common">Purple orchid tree</name>
    <name type="synonym">Phanera variegata</name>
    <dbReference type="NCBI Taxonomy" id="167791"/>
    <lineage>
        <taxon>Eukaryota</taxon>
        <taxon>Viridiplantae</taxon>
        <taxon>Streptophyta</taxon>
        <taxon>Embryophyta</taxon>
        <taxon>Tracheophyta</taxon>
        <taxon>Spermatophyta</taxon>
        <taxon>Magnoliopsida</taxon>
        <taxon>eudicotyledons</taxon>
        <taxon>Gunneridae</taxon>
        <taxon>Pentapetalae</taxon>
        <taxon>rosids</taxon>
        <taxon>fabids</taxon>
        <taxon>Fabales</taxon>
        <taxon>Fabaceae</taxon>
        <taxon>Cercidoideae</taxon>
        <taxon>Cercideae</taxon>
        <taxon>Bauhiniinae</taxon>
        <taxon>Bauhinia</taxon>
    </lineage>
</organism>
<evidence type="ECO:0000313" key="1">
    <source>
        <dbReference type="EMBL" id="KAI4332754.1"/>
    </source>
</evidence>
<dbReference type="EMBL" id="CM039432">
    <property type="protein sequence ID" value="KAI4332754.1"/>
    <property type="molecule type" value="Genomic_DNA"/>
</dbReference>
<comment type="caution">
    <text evidence="1">The sequence shown here is derived from an EMBL/GenBank/DDBJ whole genome shotgun (WGS) entry which is preliminary data.</text>
</comment>
<gene>
    <name evidence="1" type="ORF">L6164_017636</name>
</gene>
<sequence>MASRRLATGRGLLSFFSREVSVGRWQFESSDARLLCSRNDFDVERCFLELTDIYMLRRILEVILFSLVSY</sequence>
<protein>
    <submittedName>
        <fullName evidence="1">Uncharacterized protein</fullName>
    </submittedName>
</protein>
<reference evidence="1 2" key="1">
    <citation type="journal article" date="2022" name="DNA Res.">
        <title>Chromosomal-level genome assembly of the orchid tree Bauhinia variegata (Leguminosae; Cercidoideae) supports the allotetraploid origin hypothesis of Bauhinia.</title>
        <authorList>
            <person name="Zhong Y."/>
            <person name="Chen Y."/>
            <person name="Zheng D."/>
            <person name="Pang J."/>
            <person name="Liu Y."/>
            <person name="Luo S."/>
            <person name="Meng S."/>
            <person name="Qian L."/>
            <person name="Wei D."/>
            <person name="Dai S."/>
            <person name="Zhou R."/>
        </authorList>
    </citation>
    <scope>NUCLEOTIDE SEQUENCE [LARGE SCALE GENOMIC DNA]</scope>
    <source>
        <strain evidence="1">BV-YZ2020</strain>
    </source>
</reference>